<protein>
    <submittedName>
        <fullName evidence="2">Uncharacterized protein</fullName>
    </submittedName>
</protein>
<dbReference type="RefSeq" id="WP_177199442.1">
    <property type="nucleotide sequence ID" value="NZ_FOKI01000029.1"/>
</dbReference>
<reference evidence="2 3" key="1">
    <citation type="submission" date="2016-10" db="EMBL/GenBank/DDBJ databases">
        <authorList>
            <person name="de Groot N.N."/>
        </authorList>
    </citation>
    <scope>NUCLEOTIDE SEQUENCE [LARGE SCALE GENOMIC DNA]</scope>
    <source>
        <strain evidence="2 3">DSM 12271</strain>
    </source>
</reference>
<feature type="compositionally biased region" description="Basic and acidic residues" evidence="1">
    <location>
        <begin position="39"/>
        <end position="48"/>
    </location>
</feature>
<proteinExistence type="predicted"/>
<gene>
    <name evidence="2" type="ORF">SAMN04488528_102934</name>
</gene>
<accession>A0A1I1A7P5</accession>
<organism evidence="2 3">
    <name type="scientific">Clostridium frigidicarnis</name>
    <dbReference type="NCBI Taxonomy" id="84698"/>
    <lineage>
        <taxon>Bacteria</taxon>
        <taxon>Bacillati</taxon>
        <taxon>Bacillota</taxon>
        <taxon>Clostridia</taxon>
        <taxon>Eubacteriales</taxon>
        <taxon>Clostridiaceae</taxon>
        <taxon>Clostridium</taxon>
    </lineage>
</organism>
<evidence type="ECO:0000256" key="1">
    <source>
        <dbReference type="SAM" id="MobiDB-lite"/>
    </source>
</evidence>
<feature type="compositionally biased region" description="Polar residues" evidence="1">
    <location>
        <begin position="25"/>
        <end position="37"/>
    </location>
</feature>
<dbReference type="Proteomes" id="UP000198619">
    <property type="component" value="Unassembled WGS sequence"/>
</dbReference>
<feature type="region of interest" description="Disordered" evidence="1">
    <location>
        <begin position="1"/>
        <end position="48"/>
    </location>
</feature>
<name>A0A1I1A7P5_9CLOT</name>
<evidence type="ECO:0000313" key="3">
    <source>
        <dbReference type="Proteomes" id="UP000198619"/>
    </source>
</evidence>
<sequence>MSKNKDTQKSKNQSLAAHGDDSAKSKTGYNSAGNSALSEDARNTKGKK</sequence>
<dbReference type="EMBL" id="FOKI01000029">
    <property type="protein sequence ID" value="SFB32450.1"/>
    <property type="molecule type" value="Genomic_DNA"/>
</dbReference>
<keyword evidence="3" id="KW-1185">Reference proteome</keyword>
<evidence type="ECO:0000313" key="2">
    <source>
        <dbReference type="EMBL" id="SFB32450.1"/>
    </source>
</evidence>
<dbReference type="AlphaFoldDB" id="A0A1I1A7P5"/>